<gene>
    <name evidence="3" type="ORF">DBRI1063_LOCUS5949</name>
</gene>
<proteinExistence type="predicted"/>
<keyword evidence="2" id="KW-0472">Membrane</keyword>
<feature type="transmembrane region" description="Helical" evidence="2">
    <location>
        <begin position="41"/>
        <end position="61"/>
    </location>
</feature>
<accession>A0A7S1YV31</accession>
<dbReference type="GO" id="GO:0012505">
    <property type="term" value="C:endomembrane system"/>
    <property type="evidence" value="ECO:0007669"/>
    <property type="project" value="TreeGrafter"/>
</dbReference>
<dbReference type="AlphaFoldDB" id="A0A7S1YV31"/>
<feature type="region of interest" description="Disordered" evidence="1">
    <location>
        <begin position="1"/>
        <end position="20"/>
    </location>
</feature>
<feature type="compositionally biased region" description="Basic residues" evidence="1">
    <location>
        <begin position="1"/>
        <end position="12"/>
    </location>
</feature>
<dbReference type="PANTHER" id="PTHR36362:SF1">
    <property type="entry name" value="DNA-DIRECTED RNA POLYMERASE SUBUNIT BETA"/>
    <property type="match status" value="1"/>
</dbReference>
<keyword evidence="2" id="KW-0812">Transmembrane</keyword>
<evidence type="ECO:0000256" key="2">
    <source>
        <dbReference type="SAM" id="Phobius"/>
    </source>
</evidence>
<reference evidence="3" key="1">
    <citation type="submission" date="2021-01" db="EMBL/GenBank/DDBJ databases">
        <authorList>
            <person name="Corre E."/>
            <person name="Pelletier E."/>
            <person name="Niang G."/>
            <person name="Scheremetjew M."/>
            <person name="Finn R."/>
            <person name="Kale V."/>
            <person name="Holt S."/>
            <person name="Cochrane G."/>
            <person name="Meng A."/>
            <person name="Brown T."/>
            <person name="Cohen L."/>
        </authorList>
    </citation>
    <scope>NUCLEOTIDE SEQUENCE</scope>
    <source>
        <strain evidence="3">Pop2</strain>
    </source>
</reference>
<dbReference type="EMBL" id="HBGN01009276">
    <property type="protein sequence ID" value="CAD9320422.1"/>
    <property type="molecule type" value="Transcribed_RNA"/>
</dbReference>
<evidence type="ECO:0000313" key="3">
    <source>
        <dbReference type="EMBL" id="CAD9320422.1"/>
    </source>
</evidence>
<organism evidence="3">
    <name type="scientific">Ditylum brightwellii</name>
    <dbReference type="NCBI Taxonomy" id="49249"/>
    <lineage>
        <taxon>Eukaryota</taxon>
        <taxon>Sar</taxon>
        <taxon>Stramenopiles</taxon>
        <taxon>Ochrophyta</taxon>
        <taxon>Bacillariophyta</taxon>
        <taxon>Mediophyceae</taxon>
        <taxon>Lithodesmiophycidae</taxon>
        <taxon>Lithodesmiales</taxon>
        <taxon>Lithodesmiaceae</taxon>
        <taxon>Ditylum</taxon>
    </lineage>
</organism>
<name>A0A7S1YV31_9STRA</name>
<sequence length="399" mass="45571">MMFLNRRYKSKTTGRPQNSQTSAVLLTNDEKYDKHHASQRVLLPCIIFSVLFILFLFSYPLHITVSSVPPQQIRGAIYPDSKSGGNTYIESIVNTSDVSKGIDETVSFSASQKNRDFLCQLGSPPWIQLLQDAKNSFLNFMEIYKRSPDKINDGGGSIFHYFALWCTIKALQPAVIIESGCHRGVGTWFLRQSAGTNTRIICVSPEVPTTYIDKQSDSLYFVGKKFQDFGKIDWRKELSLESLESVLIFFDDHQAGTERVHLARTLGFKHLIFDDNYLPGKGDNMSMKRICRGDSYQFLGVASKTFSNNFGREQMELTEKEFTELYKTMSQDVMTMAEFPPLWDGPNRFNIPDAQWRNVTLPPLFSENEGREIIPTSIDMDAESKRYTHIVYTQLADLE</sequence>
<protein>
    <submittedName>
        <fullName evidence="3">Uncharacterized protein</fullName>
    </submittedName>
</protein>
<dbReference type="PANTHER" id="PTHR36362">
    <property type="entry name" value="DNA-DIRECTED RNA POLYMERASE SUBUNIT BETA"/>
    <property type="match status" value="1"/>
</dbReference>
<evidence type="ECO:0000256" key="1">
    <source>
        <dbReference type="SAM" id="MobiDB-lite"/>
    </source>
</evidence>
<keyword evidence="2" id="KW-1133">Transmembrane helix</keyword>